<comment type="caution">
    <text evidence="5">The sequence shown here is derived from an EMBL/GenBank/DDBJ whole genome shotgun (WGS) entry which is preliminary data.</text>
</comment>
<dbReference type="Proteomes" id="UP000032233">
    <property type="component" value="Unassembled WGS sequence"/>
</dbReference>
<comment type="similarity">
    <text evidence="2">Belongs to the tRNA methyltransferase O family.</text>
</comment>
<feature type="region of interest" description="Disordered" evidence="3">
    <location>
        <begin position="1"/>
        <end position="23"/>
    </location>
</feature>
<dbReference type="GO" id="GO:0008168">
    <property type="term" value="F:methyltransferase activity"/>
    <property type="evidence" value="ECO:0007669"/>
    <property type="project" value="UniProtKB-KW"/>
</dbReference>
<name>A0A0D2GIF6_9BACT</name>
<proteinExistence type="inferred from homology"/>
<gene>
    <name evidence="5" type="ORF">X474_08530</name>
</gene>
<feature type="domain" description="TsaA-like" evidence="4">
    <location>
        <begin position="1"/>
        <end position="130"/>
    </location>
</feature>
<keyword evidence="5" id="KW-0808">Transferase</keyword>
<keyword evidence="1" id="KW-0949">S-adenosyl-L-methionine</keyword>
<evidence type="ECO:0000259" key="4">
    <source>
        <dbReference type="PROSITE" id="PS51668"/>
    </source>
</evidence>
<dbReference type="GO" id="GO:0032259">
    <property type="term" value="P:methylation"/>
    <property type="evidence" value="ECO:0007669"/>
    <property type="project" value="UniProtKB-KW"/>
</dbReference>
<dbReference type="STRING" id="1429043.X474_08530"/>
<dbReference type="PANTHER" id="PTHR12818:SF0">
    <property type="entry name" value="TRNA (ADENINE(37)-N6)-METHYLTRANSFERASE"/>
    <property type="match status" value="1"/>
</dbReference>
<dbReference type="InParanoid" id="A0A0D2GIF6"/>
<evidence type="ECO:0000256" key="3">
    <source>
        <dbReference type="SAM" id="MobiDB-lite"/>
    </source>
</evidence>
<dbReference type="PANTHER" id="PTHR12818">
    <property type="entry name" value="TRNA (ADENINE(37)-N6)-METHYLTRANSFERASE"/>
    <property type="match status" value="1"/>
</dbReference>
<evidence type="ECO:0000313" key="5">
    <source>
        <dbReference type="EMBL" id="KIX14597.1"/>
    </source>
</evidence>
<dbReference type="SUPFAM" id="SSF118196">
    <property type="entry name" value="YaeB-like"/>
    <property type="match status" value="1"/>
</dbReference>
<dbReference type="Gene3D" id="2.40.30.70">
    <property type="entry name" value="YaeB-like"/>
    <property type="match status" value="1"/>
</dbReference>
<dbReference type="CDD" id="cd09281">
    <property type="entry name" value="UPF0066"/>
    <property type="match status" value="1"/>
</dbReference>
<dbReference type="NCBIfam" id="TIGR00104">
    <property type="entry name" value="tRNA_TsaA"/>
    <property type="match status" value="1"/>
</dbReference>
<dbReference type="InterPro" id="IPR036413">
    <property type="entry name" value="YaeB-like_sf"/>
</dbReference>
<dbReference type="AlphaFoldDB" id="A0A0D2GIF6"/>
<dbReference type="InterPro" id="IPR040372">
    <property type="entry name" value="YaeB-like"/>
</dbReference>
<evidence type="ECO:0000256" key="1">
    <source>
        <dbReference type="ARBA" id="ARBA00022691"/>
    </source>
</evidence>
<keyword evidence="6" id="KW-1185">Reference proteome</keyword>
<organism evidence="5 6">
    <name type="scientific">Dethiosulfatarculus sandiegensis</name>
    <dbReference type="NCBI Taxonomy" id="1429043"/>
    <lineage>
        <taxon>Bacteria</taxon>
        <taxon>Pseudomonadati</taxon>
        <taxon>Thermodesulfobacteriota</taxon>
        <taxon>Desulfarculia</taxon>
        <taxon>Desulfarculales</taxon>
        <taxon>Desulfarculaceae</taxon>
        <taxon>Dethiosulfatarculus</taxon>
    </lineage>
</organism>
<sequence length="130" mass="14365">MGVWHTPIKNPKDAPRQGIEGGINGEIELDPRWARGLTGVEPGAHIWVFSFFNHAKEPELYFYPHGGESKHKTGLFNTRSPNRPAPIGMTLVKVLSINENRLEVKGVDALDGTPVLDIKPHLARLDSPKA</sequence>
<evidence type="ECO:0000256" key="2">
    <source>
        <dbReference type="ARBA" id="ARBA00033753"/>
    </source>
</evidence>
<dbReference type="EMBL" id="AZAC01000010">
    <property type="protein sequence ID" value="KIX14597.1"/>
    <property type="molecule type" value="Genomic_DNA"/>
</dbReference>
<dbReference type="Pfam" id="PF01980">
    <property type="entry name" value="TrmO_N"/>
    <property type="match status" value="1"/>
</dbReference>
<protein>
    <submittedName>
        <fullName evidence="5">Methyltransferase</fullName>
    </submittedName>
</protein>
<reference evidence="5 6" key="1">
    <citation type="submission" date="2013-11" db="EMBL/GenBank/DDBJ databases">
        <title>Metagenomic analysis of a methanogenic consortium involved in long chain n-alkane degradation.</title>
        <authorList>
            <person name="Davidova I.A."/>
            <person name="Callaghan A.V."/>
            <person name="Wawrik B."/>
            <person name="Pruitt S."/>
            <person name="Marks C."/>
            <person name="Duncan K.E."/>
            <person name="Suflita J.M."/>
        </authorList>
    </citation>
    <scope>NUCLEOTIDE SEQUENCE [LARGE SCALE GENOMIC DNA]</scope>
    <source>
        <strain evidence="5 6">SPR</strain>
    </source>
</reference>
<dbReference type="PROSITE" id="PS51668">
    <property type="entry name" value="TSAA_2"/>
    <property type="match status" value="1"/>
</dbReference>
<dbReference type="PATRIC" id="fig|1429043.3.peg.1806"/>
<dbReference type="InterPro" id="IPR023370">
    <property type="entry name" value="TrmO-like_N"/>
</dbReference>
<dbReference type="InterPro" id="IPR036414">
    <property type="entry name" value="YaeB_N_sf"/>
</dbReference>
<accession>A0A0D2GIF6</accession>
<keyword evidence="5" id="KW-0489">Methyltransferase</keyword>
<evidence type="ECO:0000313" key="6">
    <source>
        <dbReference type="Proteomes" id="UP000032233"/>
    </source>
</evidence>